<reference evidence="2 3" key="1">
    <citation type="submission" date="2014-07" db="EMBL/GenBank/DDBJ databases">
        <authorList>
            <person name="McCorrison J."/>
            <person name="Sanka R."/>
            <person name="Torralba M."/>
            <person name="Gillis M."/>
            <person name="Haft D.H."/>
            <person name="Methe B."/>
            <person name="Sutton G."/>
            <person name="Nelson K.E."/>
        </authorList>
    </citation>
    <scope>NUCLEOTIDE SEQUENCE [LARGE SCALE GENOMIC DNA]</scope>
    <source>
        <strain evidence="2 3">DNF00314</strain>
    </source>
</reference>
<dbReference type="AlphaFoldDB" id="A0A096CRY2"/>
<sequence>MQLVIEFNELNELKEELKKWNEVFQEKPCCKCKSVAEEIEDTATTKRKRRAKTEEKPKVEEKPAEEVKAVPTVEETPTVNEVPIVDFTEEKQPEKMDTPVEEIDVTPFDPKAFWAELLTWMGKDGQRATNALKIFRSHGIEKPSSSQLTDDIVNELKALMA</sequence>
<feature type="compositionally biased region" description="Basic and acidic residues" evidence="1">
    <location>
        <begin position="52"/>
        <end position="68"/>
    </location>
</feature>
<comment type="caution">
    <text evidence="2">The sequence shown here is derived from an EMBL/GenBank/DDBJ whole genome shotgun (WGS) entry which is preliminary data.</text>
</comment>
<feature type="region of interest" description="Disordered" evidence="1">
    <location>
        <begin position="41"/>
        <end position="75"/>
    </location>
</feature>
<proteinExistence type="predicted"/>
<gene>
    <name evidence="2" type="ORF">HMPREF0872_00430</name>
</gene>
<dbReference type="Proteomes" id="UP000029628">
    <property type="component" value="Unassembled WGS sequence"/>
</dbReference>
<organism evidence="2 3">
    <name type="scientific">Veillonella montpellierensis DNF00314</name>
    <dbReference type="NCBI Taxonomy" id="1401067"/>
    <lineage>
        <taxon>Bacteria</taxon>
        <taxon>Bacillati</taxon>
        <taxon>Bacillota</taxon>
        <taxon>Negativicutes</taxon>
        <taxon>Veillonellales</taxon>
        <taxon>Veillonellaceae</taxon>
        <taxon>Veillonella</taxon>
    </lineage>
</organism>
<evidence type="ECO:0000313" key="3">
    <source>
        <dbReference type="Proteomes" id="UP000029628"/>
    </source>
</evidence>
<dbReference type="EMBL" id="JRNT01000005">
    <property type="protein sequence ID" value="KGF48104.1"/>
    <property type="molecule type" value="Genomic_DNA"/>
</dbReference>
<protein>
    <submittedName>
        <fullName evidence="2">Uncharacterized protein</fullName>
    </submittedName>
</protein>
<keyword evidence="3" id="KW-1185">Reference proteome</keyword>
<evidence type="ECO:0000256" key="1">
    <source>
        <dbReference type="SAM" id="MobiDB-lite"/>
    </source>
</evidence>
<accession>A0A096CRY2</accession>
<name>A0A096CRY2_9FIRM</name>
<evidence type="ECO:0000313" key="2">
    <source>
        <dbReference type="EMBL" id="KGF48104.1"/>
    </source>
</evidence>